<proteinExistence type="predicted"/>
<feature type="region of interest" description="Disordered" evidence="1">
    <location>
        <begin position="487"/>
        <end position="509"/>
    </location>
</feature>
<sequence length="572" mass="64860">MCILRQYGEKAMDLLLHEVEKQPTLYPLCAKPYRDSVAWGKVLENVQKKYPGVTDKEAWRSWYCFRYNYQRKSCSQKWKQKMSFVDDVPFDLERSSPSESKTRKRIRVKEEEGGPRSVFSLDDVDLEDMDEAGSPLAFPAEEDCFDHSKKTKYEPPKRNPQMVNSNCLLRKYGDDAMEFLVEEISKYPSLYPLTSKPYRDSIAWGKVLEAVQNQYPGVTDKEAWRSWYCFRYNYHRKSCSQKWREKMRFVDAAPEKHESVRTRPGGPKVHKFTGGNPLQELQRKYCPPRNPRIIKYEDEHGNLLDMSAFDNTDYGSYADYDYSADAIDNFPEETPIRYSTEDYPSYSGDIVGGHGDSYADNFEDDAFIDSTEATGSSEVMERVSQYSHIIGGPSAAPKPAPPPPQPQPSTPKVIRLYSRPPNATGTPASRTGTIIRRINPSQAGSSSLSGTTFASIISRSSASLPSGLSRTGIRWIRAPAKVLSTAKPGTQLANSLKTPKPDPTPITLDDDKEVKPILPTPVAHSNTPSNDSFRSNLRSLWTDLEKMDNKKKHLSILKKGIMQKLNETFAEM</sequence>
<feature type="region of interest" description="Disordered" evidence="1">
    <location>
        <begin position="389"/>
        <end position="412"/>
    </location>
</feature>
<feature type="compositionally biased region" description="Polar residues" evidence="1">
    <location>
        <begin position="487"/>
        <end position="497"/>
    </location>
</feature>
<keyword evidence="2" id="KW-1185">Reference proteome</keyword>
<evidence type="ECO:0000313" key="2">
    <source>
        <dbReference type="Proteomes" id="UP000095287"/>
    </source>
</evidence>
<evidence type="ECO:0000313" key="3">
    <source>
        <dbReference type="WBParaSite" id="L893_g28012.t1"/>
    </source>
</evidence>
<feature type="region of interest" description="Disordered" evidence="1">
    <location>
        <begin position="255"/>
        <end position="274"/>
    </location>
</feature>
<accession>A0A1I7ZNA5</accession>
<reference evidence="3" key="1">
    <citation type="submission" date="2016-11" db="UniProtKB">
        <authorList>
            <consortium name="WormBaseParasite"/>
        </authorList>
    </citation>
    <scope>IDENTIFICATION</scope>
</reference>
<feature type="compositionally biased region" description="Pro residues" evidence="1">
    <location>
        <begin position="396"/>
        <end position="409"/>
    </location>
</feature>
<dbReference type="Proteomes" id="UP000095287">
    <property type="component" value="Unplaced"/>
</dbReference>
<evidence type="ECO:0000256" key="1">
    <source>
        <dbReference type="SAM" id="MobiDB-lite"/>
    </source>
</evidence>
<dbReference type="AlphaFoldDB" id="A0A1I7ZNA5"/>
<dbReference type="WBParaSite" id="L893_g28012.t1">
    <property type="protein sequence ID" value="L893_g28012.t1"/>
    <property type="gene ID" value="L893_g28012"/>
</dbReference>
<protein>
    <submittedName>
        <fullName evidence="3">MADF domain-containing protein</fullName>
    </submittedName>
</protein>
<name>A0A1I7ZNA5_9BILA</name>
<organism evidence="2 3">
    <name type="scientific">Steinernema glaseri</name>
    <dbReference type="NCBI Taxonomy" id="37863"/>
    <lineage>
        <taxon>Eukaryota</taxon>
        <taxon>Metazoa</taxon>
        <taxon>Ecdysozoa</taxon>
        <taxon>Nematoda</taxon>
        <taxon>Chromadorea</taxon>
        <taxon>Rhabditida</taxon>
        <taxon>Tylenchina</taxon>
        <taxon>Panagrolaimomorpha</taxon>
        <taxon>Strongyloidoidea</taxon>
        <taxon>Steinernematidae</taxon>
        <taxon>Steinernema</taxon>
    </lineage>
</organism>